<evidence type="ECO:0000259" key="8">
    <source>
        <dbReference type="PROSITE" id="PS50893"/>
    </source>
</evidence>
<dbReference type="Gene3D" id="3.40.50.300">
    <property type="entry name" value="P-loop containing nucleotide triphosphate hydrolases"/>
    <property type="match status" value="1"/>
</dbReference>
<evidence type="ECO:0000256" key="3">
    <source>
        <dbReference type="ARBA" id="ARBA00022448"/>
    </source>
</evidence>
<reference evidence="9 10" key="1">
    <citation type="submission" date="2007-11" db="EMBL/GenBank/DDBJ databases">
        <authorList>
            <person name="Wagner-Dobler I."/>
            <person name="Ferriera S."/>
            <person name="Johnson J."/>
            <person name="Kravitz S."/>
            <person name="Beeson K."/>
            <person name="Sutton G."/>
            <person name="Rogers Y.-H."/>
            <person name="Friedman R."/>
            <person name="Frazier M."/>
            <person name="Venter J.C."/>
        </authorList>
    </citation>
    <scope>NUCLEOTIDE SEQUENCE [LARGE SCALE GENOMIC DNA]</scope>
    <source>
        <strain evidence="9 10">HEL-45</strain>
    </source>
</reference>
<evidence type="ECO:0000256" key="4">
    <source>
        <dbReference type="ARBA" id="ARBA00022475"/>
    </source>
</evidence>
<keyword evidence="6 9" id="KW-0067">ATP-binding</keyword>
<name>A0ABP2D4Y7_9RHOB</name>
<evidence type="ECO:0000256" key="2">
    <source>
        <dbReference type="ARBA" id="ARBA00005417"/>
    </source>
</evidence>
<dbReference type="PANTHER" id="PTHR43166">
    <property type="entry name" value="AMINO ACID IMPORT ATP-BINDING PROTEIN"/>
    <property type="match status" value="1"/>
</dbReference>
<dbReference type="SMART" id="SM00382">
    <property type="entry name" value="AAA"/>
    <property type="match status" value="1"/>
</dbReference>
<dbReference type="InterPro" id="IPR050086">
    <property type="entry name" value="MetN_ABC_transporter-like"/>
</dbReference>
<dbReference type="EMBL" id="ABID01000023">
    <property type="protein sequence ID" value="EDQ03329.1"/>
    <property type="molecule type" value="Genomic_DNA"/>
</dbReference>
<dbReference type="GO" id="GO:0005524">
    <property type="term" value="F:ATP binding"/>
    <property type="evidence" value="ECO:0007669"/>
    <property type="project" value="UniProtKB-KW"/>
</dbReference>
<dbReference type="SUPFAM" id="SSF52540">
    <property type="entry name" value="P-loop containing nucleoside triphosphate hydrolases"/>
    <property type="match status" value="1"/>
</dbReference>
<comment type="caution">
    <text evidence="9">The sequence shown here is derived from an EMBL/GenBank/DDBJ whole genome shotgun (WGS) entry which is preliminary data.</text>
</comment>
<dbReference type="RefSeq" id="WP_007121092.1">
    <property type="nucleotide sequence ID" value="NZ_ABID01000023.1"/>
</dbReference>
<dbReference type="InterPro" id="IPR027417">
    <property type="entry name" value="P-loop_NTPase"/>
</dbReference>
<sequence>MTQLFPMHAIAIESRRRGQRLVGPIDLTLGGQGATVVIGPNGAGKTTLLQLLHGTARLSAGQIDWACTTEEARHHQGFVFQRPIMLRRTVLENLIYPLRLRGAPKDKARKAAREWAVRVGLEPLLGRAAPVLSGGEQQKLALARALICKPKLLFLDEPCAALDGRATREIEMILQTAKADGTRLILSTHDLGQARRLADDVLFLVGGRIHEAGRADTFFNQPETEEAQAFLRGDIVE</sequence>
<dbReference type="PROSITE" id="PS50893">
    <property type="entry name" value="ABC_TRANSPORTER_2"/>
    <property type="match status" value="1"/>
</dbReference>
<accession>A0ABP2D4Y7</accession>
<dbReference type="InterPro" id="IPR017871">
    <property type="entry name" value="ABC_transporter-like_CS"/>
</dbReference>
<protein>
    <submittedName>
        <fullName evidence="9">Tungstate ABC transporter, ATP-binding protein</fullName>
    </submittedName>
</protein>
<dbReference type="PROSITE" id="PS00211">
    <property type="entry name" value="ABC_TRANSPORTER_1"/>
    <property type="match status" value="1"/>
</dbReference>
<evidence type="ECO:0000256" key="5">
    <source>
        <dbReference type="ARBA" id="ARBA00022741"/>
    </source>
</evidence>
<comment type="similarity">
    <text evidence="2">Belongs to the ABC transporter superfamily.</text>
</comment>
<keyword evidence="4" id="KW-1003">Cell membrane</keyword>
<evidence type="ECO:0000313" key="10">
    <source>
        <dbReference type="Proteomes" id="UP000003257"/>
    </source>
</evidence>
<dbReference type="PANTHER" id="PTHR43166:SF9">
    <property type="entry name" value="GLUTAMATE_ASPARTATE IMPORT ATP-BINDING PROTEIN GLTL"/>
    <property type="match status" value="1"/>
</dbReference>
<evidence type="ECO:0000256" key="7">
    <source>
        <dbReference type="ARBA" id="ARBA00023136"/>
    </source>
</evidence>
<keyword evidence="5" id="KW-0547">Nucleotide-binding</keyword>
<dbReference type="Proteomes" id="UP000003257">
    <property type="component" value="Unassembled WGS sequence"/>
</dbReference>
<comment type="subcellular location">
    <subcellularLocation>
        <location evidence="1">Cell membrane</location>
        <topology evidence="1">Peripheral membrane protein</topology>
    </subcellularLocation>
</comment>
<feature type="domain" description="ABC transporter" evidence="8">
    <location>
        <begin position="7"/>
        <end position="231"/>
    </location>
</feature>
<dbReference type="InterPro" id="IPR003593">
    <property type="entry name" value="AAA+_ATPase"/>
</dbReference>
<gene>
    <name evidence="9" type="ORF">OIHEL45_18566</name>
</gene>
<dbReference type="Pfam" id="PF00005">
    <property type="entry name" value="ABC_tran"/>
    <property type="match status" value="1"/>
</dbReference>
<proteinExistence type="inferred from homology"/>
<evidence type="ECO:0000313" key="9">
    <source>
        <dbReference type="EMBL" id="EDQ03329.1"/>
    </source>
</evidence>
<keyword evidence="10" id="KW-1185">Reference proteome</keyword>
<organism evidence="9 10">
    <name type="scientific">Sulfitobacter indolifex HEL-45</name>
    <dbReference type="NCBI Taxonomy" id="391624"/>
    <lineage>
        <taxon>Bacteria</taxon>
        <taxon>Pseudomonadati</taxon>
        <taxon>Pseudomonadota</taxon>
        <taxon>Alphaproteobacteria</taxon>
        <taxon>Rhodobacterales</taxon>
        <taxon>Roseobacteraceae</taxon>
        <taxon>Sulfitobacter</taxon>
    </lineage>
</organism>
<keyword evidence="3" id="KW-0813">Transport</keyword>
<keyword evidence="7" id="KW-0472">Membrane</keyword>
<dbReference type="InterPro" id="IPR003439">
    <property type="entry name" value="ABC_transporter-like_ATP-bd"/>
</dbReference>
<evidence type="ECO:0000256" key="1">
    <source>
        <dbReference type="ARBA" id="ARBA00004202"/>
    </source>
</evidence>
<evidence type="ECO:0000256" key="6">
    <source>
        <dbReference type="ARBA" id="ARBA00022840"/>
    </source>
</evidence>